<dbReference type="RefSeq" id="WP_144041427.1">
    <property type="nucleotide sequence ID" value="NZ_BMPL01000039.1"/>
</dbReference>
<dbReference type="SUPFAM" id="SSF53383">
    <property type="entry name" value="PLP-dependent transferases"/>
    <property type="match status" value="1"/>
</dbReference>
<keyword evidence="7" id="KW-0808">Transferase</keyword>
<dbReference type="InterPro" id="IPR036388">
    <property type="entry name" value="WH-like_DNA-bd_sf"/>
</dbReference>
<evidence type="ECO:0000313" key="8">
    <source>
        <dbReference type="Proteomes" id="UP000318126"/>
    </source>
</evidence>
<sequence>MGTIWRLDLNDFTGPKYQRVVDAIEQAIQSGELPANSKLPPQRRLADTIGVTIGTITRAYALAEQRGYIEARIGDGTYVKAATHSQQTDKVNFATCQPPLTNQTTALSDTLSAIAKDPHTLNQIMGYQADPLPHQLQAFHRWLLGRGIEQQAKQLIFCHGAQQGLFSVLNGLLGKNDLLMYEENCYPGIRVAANQLGLNSMSIPLTDSGVDLEALTTLVELNQPKLLYLTLNNQNPTCIQYCMAQRQALLSMAIEHDFYILEDDVNYCLPEEWHLPLWQQAQEHSPQAQSRVIYLSSLSKTFSGGLRQGFILLPEALIGPVKLALHSQCWMVSPLNMEIAARLINTPALYGDRDQLIRERQVLAIAMGERLGLQHRWRGLNGWLKLKPPLKAHHVVTALAAKGIMVRNGDDFDNHDNHIRISIGAAQSMDQFMKSLHEVETTITTLSQSAYSVV</sequence>
<dbReference type="Pfam" id="PF00155">
    <property type="entry name" value="Aminotran_1_2"/>
    <property type="match status" value="1"/>
</dbReference>
<reference evidence="8" key="1">
    <citation type="submission" date="2019-07" db="EMBL/GenBank/DDBJ databases">
        <title>Shewanella sp. YLB-08 draft genomic sequence.</title>
        <authorList>
            <person name="Yu L."/>
        </authorList>
    </citation>
    <scope>NUCLEOTIDE SEQUENCE [LARGE SCALE GENOMIC DNA]</scope>
    <source>
        <strain evidence="8">JCM 20706</strain>
    </source>
</reference>
<proteinExistence type="inferred from homology"/>
<keyword evidence="5" id="KW-0804">Transcription</keyword>
<accession>A0A553JKN7</accession>
<dbReference type="InterPro" id="IPR051446">
    <property type="entry name" value="HTH_trans_reg/aminotransferase"/>
</dbReference>
<dbReference type="AlphaFoldDB" id="A0A553JKN7"/>
<comment type="similarity">
    <text evidence="1">In the C-terminal section; belongs to the class-I pyridoxal-phosphate-dependent aminotransferase family.</text>
</comment>
<keyword evidence="4" id="KW-0238">DNA-binding</keyword>
<name>A0A553JKN7_SHEHA</name>
<dbReference type="GO" id="GO:0008483">
    <property type="term" value="F:transaminase activity"/>
    <property type="evidence" value="ECO:0007669"/>
    <property type="project" value="UniProtKB-KW"/>
</dbReference>
<feature type="domain" description="HTH gntR-type" evidence="6">
    <location>
        <begin position="14"/>
        <end position="82"/>
    </location>
</feature>
<dbReference type="InterPro" id="IPR015421">
    <property type="entry name" value="PyrdxlP-dep_Trfase_major"/>
</dbReference>
<dbReference type="Gene3D" id="1.10.10.10">
    <property type="entry name" value="Winged helix-like DNA-binding domain superfamily/Winged helix DNA-binding domain"/>
    <property type="match status" value="1"/>
</dbReference>
<gene>
    <name evidence="7" type="ORF">FN961_17260</name>
</gene>
<dbReference type="OrthoDB" id="9804020at2"/>
<comment type="caution">
    <text evidence="7">The sequence shown here is derived from an EMBL/GenBank/DDBJ whole genome shotgun (WGS) entry which is preliminary data.</text>
</comment>
<dbReference type="SUPFAM" id="SSF46785">
    <property type="entry name" value="Winged helix' DNA-binding domain"/>
    <property type="match status" value="1"/>
</dbReference>
<evidence type="ECO:0000256" key="3">
    <source>
        <dbReference type="ARBA" id="ARBA00023015"/>
    </source>
</evidence>
<evidence type="ECO:0000259" key="6">
    <source>
        <dbReference type="PROSITE" id="PS50949"/>
    </source>
</evidence>
<dbReference type="SMART" id="SM00345">
    <property type="entry name" value="HTH_GNTR"/>
    <property type="match status" value="1"/>
</dbReference>
<keyword evidence="8" id="KW-1185">Reference proteome</keyword>
<dbReference type="InterPro" id="IPR000524">
    <property type="entry name" value="Tscrpt_reg_HTH_GntR"/>
</dbReference>
<dbReference type="CDD" id="cd00609">
    <property type="entry name" value="AAT_like"/>
    <property type="match status" value="1"/>
</dbReference>
<dbReference type="Gene3D" id="3.40.640.10">
    <property type="entry name" value="Type I PLP-dependent aspartate aminotransferase-like (Major domain)"/>
    <property type="match status" value="1"/>
</dbReference>
<dbReference type="PROSITE" id="PS50949">
    <property type="entry name" value="HTH_GNTR"/>
    <property type="match status" value="1"/>
</dbReference>
<dbReference type="PANTHER" id="PTHR46577">
    <property type="entry name" value="HTH-TYPE TRANSCRIPTIONAL REGULATORY PROTEIN GABR"/>
    <property type="match status" value="1"/>
</dbReference>
<dbReference type="Pfam" id="PF00392">
    <property type="entry name" value="GntR"/>
    <property type="match status" value="1"/>
</dbReference>
<dbReference type="GO" id="GO:0030170">
    <property type="term" value="F:pyridoxal phosphate binding"/>
    <property type="evidence" value="ECO:0007669"/>
    <property type="project" value="InterPro"/>
</dbReference>
<evidence type="ECO:0000256" key="5">
    <source>
        <dbReference type="ARBA" id="ARBA00023163"/>
    </source>
</evidence>
<dbReference type="InterPro" id="IPR036390">
    <property type="entry name" value="WH_DNA-bd_sf"/>
</dbReference>
<protein>
    <submittedName>
        <fullName evidence="7">PLP-dependent aminotransferase family protein</fullName>
    </submittedName>
</protein>
<dbReference type="EMBL" id="VKGK01000023">
    <property type="protein sequence ID" value="TRY13020.1"/>
    <property type="molecule type" value="Genomic_DNA"/>
</dbReference>
<dbReference type="GO" id="GO:0003677">
    <property type="term" value="F:DNA binding"/>
    <property type="evidence" value="ECO:0007669"/>
    <property type="project" value="UniProtKB-KW"/>
</dbReference>
<keyword evidence="3" id="KW-0805">Transcription regulation</keyword>
<evidence type="ECO:0000256" key="4">
    <source>
        <dbReference type="ARBA" id="ARBA00023125"/>
    </source>
</evidence>
<evidence type="ECO:0000313" key="7">
    <source>
        <dbReference type="EMBL" id="TRY13020.1"/>
    </source>
</evidence>
<dbReference type="CDD" id="cd07377">
    <property type="entry name" value="WHTH_GntR"/>
    <property type="match status" value="1"/>
</dbReference>
<dbReference type="InterPro" id="IPR015424">
    <property type="entry name" value="PyrdxlP-dep_Trfase"/>
</dbReference>
<dbReference type="Proteomes" id="UP000318126">
    <property type="component" value="Unassembled WGS sequence"/>
</dbReference>
<dbReference type="InterPro" id="IPR004839">
    <property type="entry name" value="Aminotransferase_I/II_large"/>
</dbReference>
<evidence type="ECO:0000256" key="1">
    <source>
        <dbReference type="ARBA" id="ARBA00005384"/>
    </source>
</evidence>
<dbReference type="PANTHER" id="PTHR46577:SF1">
    <property type="entry name" value="HTH-TYPE TRANSCRIPTIONAL REGULATORY PROTEIN GABR"/>
    <property type="match status" value="1"/>
</dbReference>
<evidence type="ECO:0000256" key="2">
    <source>
        <dbReference type="ARBA" id="ARBA00022898"/>
    </source>
</evidence>
<keyword evidence="7" id="KW-0032">Aminotransferase</keyword>
<dbReference type="GO" id="GO:0003700">
    <property type="term" value="F:DNA-binding transcription factor activity"/>
    <property type="evidence" value="ECO:0007669"/>
    <property type="project" value="InterPro"/>
</dbReference>
<keyword evidence="2" id="KW-0663">Pyridoxal phosphate</keyword>
<organism evidence="7 8">
    <name type="scientific">Shewanella hanedai</name>
    <name type="common">Alteromonas hanedai</name>
    <dbReference type="NCBI Taxonomy" id="25"/>
    <lineage>
        <taxon>Bacteria</taxon>
        <taxon>Pseudomonadati</taxon>
        <taxon>Pseudomonadota</taxon>
        <taxon>Gammaproteobacteria</taxon>
        <taxon>Alteromonadales</taxon>
        <taxon>Shewanellaceae</taxon>
        <taxon>Shewanella</taxon>
    </lineage>
</organism>